<sequence>MDELKKLPPVTRTLVGLVFLVTLPIILQLVSIYPIVFIPQRITTKLELWRLITPFLYGGKGIPLIFDAFLLFRGLNDLEQSHFGRRTAEMTWALILICGAILVRTINLPLHTPILYHPLLLAVTHLWAQTNPTNQVSLFGLINLKAPYFPFALVLLDLIQGGPGYALQAITGIVAAHLYFFAAVIYPRQNANSILSFLTPPSFLISTLGNGPTTAPTTTGGGGGWGFRPLVGRGGGQRLGATPGSGGGVRSTSNTPVAQAGGSGGVGSSATRQESTAGHRWGRGNRLGEE</sequence>
<feature type="region of interest" description="Disordered" evidence="8">
    <location>
        <begin position="236"/>
        <end position="290"/>
    </location>
</feature>
<evidence type="ECO:0000256" key="2">
    <source>
        <dbReference type="ARBA" id="ARBA00008917"/>
    </source>
</evidence>
<feature type="transmembrane region" description="Helical" evidence="7">
    <location>
        <begin position="165"/>
        <end position="186"/>
    </location>
</feature>
<dbReference type="PANTHER" id="PTHR11009">
    <property type="entry name" value="DER1-LIKE PROTEIN, DERLIN"/>
    <property type="match status" value="1"/>
</dbReference>
<comment type="function">
    <text evidence="7">May be involved in the degradation of misfolded endoplasmic reticulum (ER) luminal proteins.</text>
</comment>
<dbReference type="InterPro" id="IPR035952">
    <property type="entry name" value="Rhomboid-like_sf"/>
</dbReference>
<protein>
    <recommendedName>
        <fullName evidence="7">Derlin</fullName>
    </recommendedName>
</protein>
<evidence type="ECO:0000256" key="3">
    <source>
        <dbReference type="ARBA" id="ARBA00022692"/>
    </source>
</evidence>
<feature type="transmembrane region" description="Helical" evidence="7">
    <location>
        <begin position="48"/>
        <end position="72"/>
    </location>
</feature>
<dbReference type="GO" id="GO:0006950">
    <property type="term" value="P:response to stress"/>
    <property type="evidence" value="ECO:0007669"/>
    <property type="project" value="UniProtKB-ARBA"/>
</dbReference>
<evidence type="ECO:0000256" key="6">
    <source>
        <dbReference type="ARBA" id="ARBA00023136"/>
    </source>
</evidence>
<proteinExistence type="inferred from homology"/>
<evidence type="ECO:0000313" key="9">
    <source>
        <dbReference type="EMBL" id="ORY84184.1"/>
    </source>
</evidence>
<feature type="transmembrane region" description="Helical" evidence="7">
    <location>
        <begin position="92"/>
        <end position="116"/>
    </location>
</feature>
<dbReference type="Proteomes" id="UP000193467">
    <property type="component" value="Unassembled WGS sequence"/>
</dbReference>
<feature type="compositionally biased region" description="Gly residues" evidence="8">
    <location>
        <begin position="236"/>
        <end position="249"/>
    </location>
</feature>
<evidence type="ECO:0000256" key="4">
    <source>
        <dbReference type="ARBA" id="ARBA00022824"/>
    </source>
</evidence>
<keyword evidence="10" id="KW-1185">Reference proteome</keyword>
<comment type="caution">
    <text evidence="9">The sequence shown here is derived from an EMBL/GenBank/DDBJ whole genome shotgun (WGS) entry which is preliminary data.</text>
</comment>
<accession>A0A1Y2FLF7</accession>
<comment type="similarity">
    <text evidence="2 7">Belongs to the derlin family.</text>
</comment>
<evidence type="ECO:0000313" key="10">
    <source>
        <dbReference type="Proteomes" id="UP000193467"/>
    </source>
</evidence>
<dbReference type="Pfam" id="PF04511">
    <property type="entry name" value="DER1"/>
    <property type="match status" value="1"/>
</dbReference>
<organism evidence="9 10">
    <name type="scientific">Leucosporidium creatinivorum</name>
    <dbReference type="NCBI Taxonomy" id="106004"/>
    <lineage>
        <taxon>Eukaryota</taxon>
        <taxon>Fungi</taxon>
        <taxon>Dikarya</taxon>
        <taxon>Basidiomycota</taxon>
        <taxon>Pucciniomycotina</taxon>
        <taxon>Microbotryomycetes</taxon>
        <taxon>Leucosporidiales</taxon>
        <taxon>Leucosporidium</taxon>
    </lineage>
</organism>
<dbReference type="AlphaFoldDB" id="A0A1Y2FLF7"/>
<dbReference type="InParanoid" id="A0A1Y2FLF7"/>
<evidence type="ECO:0000256" key="1">
    <source>
        <dbReference type="ARBA" id="ARBA00004477"/>
    </source>
</evidence>
<evidence type="ECO:0000256" key="5">
    <source>
        <dbReference type="ARBA" id="ARBA00022989"/>
    </source>
</evidence>
<reference evidence="9 10" key="1">
    <citation type="submission" date="2016-07" db="EMBL/GenBank/DDBJ databases">
        <title>Pervasive Adenine N6-methylation of Active Genes in Fungi.</title>
        <authorList>
            <consortium name="DOE Joint Genome Institute"/>
            <person name="Mondo S.J."/>
            <person name="Dannebaum R.O."/>
            <person name="Kuo R.C."/>
            <person name="Labutti K."/>
            <person name="Haridas S."/>
            <person name="Kuo A."/>
            <person name="Salamov A."/>
            <person name="Ahrendt S.R."/>
            <person name="Lipzen A."/>
            <person name="Sullivan W."/>
            <person name="Andreopoulos W.B."/>
            <person name="Clum A."/>
            <person name="Lindquist E."/>
            <person name="Daum C."/>
            <person name="Ramamoorthy G.K."/>
            <person name="Gryganskyi A."/>
            <person name="Culley D."/>
            <person name="Magnuson J.K."/>
            <person name="James T.Y."/>
            <person name="O'Malley M.A."/>
            <person name="Stajich J.E."/>
            <person name="Spatafora J.W."/>
            <person name="Visel A."/>
            <person name="Grigoriev I.V."/>
        </authorList>
    </citation>
    <scope>NUCLEOTIDE SEQUENCE [LARGE SCALE GENOMIC DNA]</scope>
    <source>
        <strain evidence="9 10">62-1032</strain>
    </source>
</reference>
<dbReference type="GO" id="GO:0005789">
    <property type="term" value="C:endoplasmic reticulum membrane"/>
    <property type="evidence" value="ECO:0007669"/>
    <property type="project" value="UniProtKB-SubCell"/>
</dbReference>
<evidence type="ECO:0000256" key="7">
    <source>
        <dbReference type="RuleBase" id="RU363059"/>
    </source>
</evidence>
<dbReference type="EMBL" id="MCGR01000018">
    <property type="protein sequence ID" value="ORY84184.1"/>
    <property type="molecule type" value="Genomic_DNA"/>
</dbReference>
<gene>
    <name evidence="9" type="ORF">BCR35DRAFT_303273</name>
</gene>
<comment type="subcellular location">
    <subcellularLocation>
        <location evidence="1 7">Endoplasmic reticulum membrane</location>
        <topology evidence="1 7">Multi-pass membrane protein</topology>
    </subcellularLocation>
</comment>
<feature type="transmembrane region" description="Helical" evidence="7">
    <location>
        <begin position="14"/>
        <end position="36"/>
    </location>
</feature>
<keyword evidence="6 7" id="KW-0472">Membrane</keyword>
<dbReference type="STRING" id="106004.A0A1Y2FLF7"/>
<dbReference type="OrthoDB" id="2534127at2759"/>
<keyword evidence="5 7" id="KW-1133">Transmembrane helix</keyword>
<keyword evidence="4 7" id="KW-0256">Endoplasmic reticulum</keyword>
<name>A0A1Y2FLF7_9BASI</name>
<dbReference type="InterPro" id="IPR007599">
    <property type="entry name" value="DER1"/>
</dbReference>
<dbReference type="SUPFAM" id="SSF144091">
    <property type="entry name" value="Rhomboid-like"/>
    <property type="match status" value="1"/>
</dbReference>
<keyword evidence="3 7" id="KW-0812">Transmembrane</keyword>
<evidence type="ECO:0000256" key="8">
    <source>
        <dbReference type="SAM" id="MobiDB-lite"/>
    </source>
</evidence>